<keyword evidence="3" id="KW-0718">Serine biosynthesis</keyword>
<evidence type="ECO:0000313" key="4">
    <source>
        <dbReference type="EMBL" id="MBK3495940.1"/>
    </source>
</evidence>
<comment type="catalytic activity">
    <reaction evidence="3">
        <text>O-phospho-D-serine + H2O = D-serine + phosphate</text>
        <dbReference type="Rhea" id="RHEA:24873"/>
        <dbReference type="ChEBI" id="CHEBI:15377"/>
        <dbReference type="ChEBI" id="CHEBI:35247"/>
        <dbReference type="ChEBI" id="CHEBI:43474"/>
        <dbReference type="ChEBI" id="CHEBI:58680"/>
        <dbReference type="EC" id="3.1.3.3"/>
    </reaction>
</comment>
<dbReference type="EMBL" id="JAEOAH010000022">
    <property type="protein sequence ID" value="MBK3495940.1"/>
    <property type="molecule type" value="Genomic_DNA"/>
</dbReference>
<gene>
    <name evidence="4" type="ORF">JFL43_13935</name>
</gene>
<dbReference type="SUPFAM" id="SSF56784">
    <property type="entry name" value="HAD-like"/>
    <property type="match status" value="1"/>
</dbReference>
<dbReference type="PANTHER" id="PTHR46470">
    <property type="entry name" value="N-ACYLNEURAMINATE-9-PHOSPHATASE"/>
    <property type="match status" value="1"/>
</dbReference>
<dbReference type="NCBIfam" id="TIGR01549">
    <property type="entry name" value="HAD-SF-IA-v1"/>
    <property type="match status" value="1"/>
</dbReference>
<comment type="catalytic activity">
    <reaction evidence="3">
        <text>O-phospho-L-serine + H2O = L-serine + phosphate</text>
        <dbReference type="Rhea" id="RHEA:21208"/>
        <dbReference type="ChEBI" id="CHEBI:15377"/>
        <dbReference type="ChEBI" id="CHEBI:33384"/>
        <dbReference type="ChEBI" id="CHEBI:43474"/>
        <dbReference type="ChEBI" id="CHEBI:57524"/>
        <dbReference type="EC" id="3.1.3.3"/>
    </reaction>
</comment>
<organism evidence="4 5">
    <name type="scientific">Viridibacillus soli</name>
    <dbReference type="NCBI Taxonomy" id="2798301"/>
    <lineage>
        <taxon>Bacteria</taxon>
        <taxon>Bacillati</taxon>
        <taxon>Bacillota</taxon>
        <taxon>Bacilli</taxon>
        <taxon>Bacillales</taxon>
        <taxon>Caryophanaceae</taxon>
        <taxon>Viridibacillus</taxon>
    </lineage>
</organism>
<dbReference type="PANTHER" id="PTHR46470:SF3">
    <property type="entry name" value="N-ACYLNEURAMINATE-9-PHOSPHATASE"/>
    <property type="match status" value="1"/>
</dbReference>
<dbReference type="HAMAP" id="MF_02240">
    <property type="entry name" value="PSP"/>
    <property type="match status" value="1"/>
</dbReference>
<dbReference type="SFLD" id="SFLDG01135">
    <property type="entry name" value="C1.5.6:_HAD__Beta-PGM__Phospha"/>
    <property type="match status" value="1"/>
</dbReference>
<dbReference type="InterPro" id="IPR036412">
    <property type="entry name" value="HAD-like_sf"/>
</dbReference>
<evidence type="ECO:0000256" key="3">
    <source>
        <dbReference type="HAMAP-Rule" id="MF_02240"/>
    </source>
</evidence>
<dbReference type="SFLD" id="SFLDG01129">
    <property type="entry name" value="C1.5:_HAD__Beta-PGM__Phosphata"/>
    <property type="match status" value="1"/>
</dbReference>
<evidence type="ECO:0000256" key="1">
    <source>
        <dbReference type="ARBA" id="ARBA00022801"/>
    </source>
</evidence>
<comment type="function">
    <text evidence="3">Catalyzes the last step of the phosphorylated serine biosynthetic pathway, i.e. dephosphorylation of O-phospho-L-serine to form L-serine.</text>
</comment>
<accession>A0ABS1H959</accession>
<comment type="pathway">
    <text evidence="3">Amino-acid biosynthesis; L-serine biosynthesis; L-serine from 3-phospho-D-glycerate: step 3/3.</text>
</comment>
<dbReference type="InterPro" id="IPR051400">
    <property type="entry name" value="HAD-like_hydrolase"/>
</dbReference>
<dbReference type="Gene3D" id="3.40.50.1000">
    <property type="entry name" value="HAD superfamily/HAD-like"/>
    <property type="match status" value="1"/>
</dbReference>
<evidence type="ECO:0000256" key="2">
    <source>
        <dbReference type="ARBA" id="ARBA00022842"/>
    </source>
</evidence>
<name>A0ABS1H959_9BACL</name>
<comment type="similarity">
    <text evidence="3">Belongs to the HAD-like hydrolase superfamily.</text>
</comment>
<sequence>MTIRTVIFDLDDTLLWDKKSIATAFELTCKKAAEQVAVNPSELEVTVREAARNLYASYPTYDYTQMIGINPFEGLWGTFDDPTNEFQQLKAIVPAYRKNSWTVGLAKLGIDNAELGAELGEYFIEARKQSPFVYEETYEVLDALKGNYKLILLTNGSPSLQHTKLEITPEIAPYFDHIVISGDFGRGKPDASIFEHVLKIADIQADEAIMVGDNLMTDILGSSRINMRSAWINREEKAPVEGVTPTYEIESLLELLPLLKTI</sequence>
<reference evidence="4 5" key="1">
    <citation type="submission" date="2020-12" db="EMBL/GenBank/DDBJ databases">
        <title>YIM B01967 draft genome.</title>
        <authorList>
            <person name="Yan X."/>
        </authorList>
    </citation>
    <scope>NUCLEOTIDE SEQUENCE [LARGE SCALE GENOMIC DNA]</scope>
    <source>
        <strain evidence="4 5">YIM B01967</strain>
    </source>
</reference>
<dbReference type="RefSeq" id="WP_200749507.1">
    <property type="nucleotide sequence ID" value="NZ_JAEOAH010000022.1"/>
</dbReference>
<dbReference type="GO" id="GO:0016787">
    <property type="term" value="F:hydrolase activity"/>
    <property type="evidence" value="ECO:0007669"/>
    <property type="project" value="UniProtKB-KW"/>
</dbReference>
<comment type="cofactor">
    <cofactor evidence="3">
        <name>Mg(2+)</name>
        <dbReference type="ChEBI" id="CHEBI:18420"/>
    </cofactor>
    <cofactor evidence="3">
        <name>Co(2+)</name>
        <dbReference type="ChEBI" id="CHEBI:48828"/>
    </cofactor>
</comment>
<keyword evidence="3" id="KW-0028">Amino-acid biosynthesis</keyword>
<keyword evidence="1 3" id="KW-0378">Hydrolase</keyword>
<keyword evidence="3" id="KW-0170">Cobalt</keyword>
<proteinExistence type="inferred from homology"/>
<dbReference type="Gene3D" id="1.20.120.710">
    <property type="entry name" value="Haloacid dehalogenase hydrolase-like domain"/>
    <property type="match status" value="1"/>
</dbReference>
<keyword evidence="2 3" id="KW-0460">Magnesium</keyword>
<dbReference type="InterPro" id="IPR044266">
    <property type="entry name" value="PSP_YsaA"/>
</dbReference>
<dbReference type="SFLD" id="SFLDS00003">
    <property type="entry name" value="Haloacid_Dehalogenase"/>
    <property type="match status" value="1"/>
</dbReference>
<dbReference type="Proteomes" id="UP000618943">
    <property type="component" value="Unassembled WGS sequence"/>
</dbReference>
<dbReference type="InterPro" id="IPR023214">
    <property type="entry name" value="HAD_sf"/>
</dbReference>
<protein>
    <recommendedName>
        <fullName evidence="3">Phosphoserine phosphatase</fullName>
        <shortName evidence="3">PSP</shortName>
        <ecNumber evidence="3">3.1.3.3</ecNumber>
    </recommendedName>
</protein>
<dbReference type="InterPro" id="IPR006439">
    <property type="entry name" value="HAD-SF_hydro_IA"/>
</dbReference>
<keyword evidence="5" id="KW-1185">Reference proteome</keyword>
<evidence type="ECO:0000313" key="5">
    <source>
        <dbReference type="Proteomes" id="UP000618943"/>
    </source>
</evidence>
<dbReference type="Pfam" id="PF00702">
    <property type="entry name" value="Hydrolase"/>
    <property type="match status" value="1"/>
</dbReference>
<comment type="caution">
    <text evidence="4">The sequence shown here is derived from an EMBL/GenBank/DDBJ whole genome shotgun (WGS) entry which is preliminary data.</text>
</comment>
<dbReference type="EC" id="3.1.3.3" evidence="3"/>